<organism evidence="2 3">
    <name type="scientific">Lithospermum erythrorhizon</name>
    <name type="common">Purple gromwell</name>
    <name type="synonym">Lithospermum officinale var. erythrorhizon</name>
    <dbReference type="NCBI Taxonomy" id="34254"/>
    <lineage>
        <taxon>Eukaryota</taxon>
        <taxon>Viridiplantae</taxon>
        <taxon>Streptophyta</taxon>
        <taxon>Embryophyta</taxon>
        <taxon>Tracheophyta</taxon>
        <taxon>Spermatophyta</taxon>
        <taxon>Magnoliopsida</taxon>
        <taxon>eudicotyledons</taxon>
        <taxon>Gunneridae</taxon>
        <taxon>Pentapetalae</taxon>
        <taxon>asterids</taxon>
        <taxon>lamiids</taxon>
        <taxon>Boraginales</taxon>
        <taxon>Boraginaceae</taxon>
        <taxon>Boraginoideae</taxon>
        <taxon>Lithospermeae</taxon>
        <taxon>Lithospermum</taxon>
    </lineage>
</organism>
<feature type="region of interest" description="Disordered" evidence="1">
    <location>
        <begin position="71"/>
        <end position="110"/>
    </location>
</feature>
<proteinExistence type="predicted"/>
<dbReference type="EMBL" id="BAABME010005685">
    <property type="protein sequence ID" value="GAA0166320.1"/>
    <property type="molecule type" value="Genomic_DNA"/>
</dbReference>
<name>A0AAV3QRZ4_LITER</name>
<dbReference type="Proteomes" id="UP001454036">
    <property type="component" value="Unassembled WGS sequence"/>
</dbReference>
<keyword evidence="3" id="KW-1185">Reference proteome</keyword>
<comment type="caution">
    <text evidence="2">The sequence shown here is derived from an EMBL/GenBank/DDBJ whole genome shotgun (WGS) entry which is preliminary data.</text>
</comment>
<evidence type="ECO:0000256" key="1">
    <source>
        <dbReference type="SAM" id="MobiDB-lite"/>
    </source>
</evidence>
<reference evidence="2 3" key="1">
    <citation type="submission" date="2024-01" db="EMBL/GenBank/DDBJ databases">
        <title>The complete chloroplast genome sequence of Lithospermum erythrorhizon: insights into the phylogenetic relationship among Boraginaceae species and the maternal lineages of purple gromwells.</title>
        <authorList>
            <person name="Okada T."/>
            <person name="Watanabe K."/>
        </authorList>
    </citation>
    <scope>NUCLEOTIDE SEQUENCE [LARGE SCALE GENOMIC DNA]</scope>
</reference>
<feature type="compositionally biased region" description="Basic and acidic residues" evidence="1">
    <location>
        <begin position="71"/>
        <end position="80"/>
    </location>
</feature>
<sequence>MPLGIKLPSFNKFTGKVDPEEHIDEFQSQMAFQHPCSKVYYRGFPSTLVGPTVNWFNQLLEGCITSFEELKRREGREKGGEGGWKSSHGGYLPAEPQSEAAEHPGQDLGPRQKYALADLPRGSAFSCLQWDLRKKKEVKEWKIEYLTPLNASAGNVFIEIEDKQMLP</sequence>
<accession>A0AAV3QRZ4</accession>
<gene>
    <name evidence="2" type="ORF">LIER_21498</name>
</gene>
<evidence type="ECO:0000313" key="2">
    <source>
        <dbReference type="EMBL" id="GAA0166320.1"/>
    </source>
</evidence>
<dbReference type="AlphaFoldDB" id="A0AAV3QRZ4"/>
<evidence type="ECO:0000313" key="3">
    <source>
        <dbReference type="Proteomes" id="UP001454036"/>
    </source>
</evidence>
<protein>
    <recommendedName>
        <fullName evidence="4">Reverse transcriptase domain-containing protein</fullName>
    </recommendedName>
</protein>
<evidence type="ECO:0008006" key="4">
    <source>
        <dbReference type="Google" id="ProtNLM"/>
    </source>
</evidence>